<evidence type="ECO:0000313" key="2">
    <source>
        <dbReference type="Proteomes" id="UP001549134"/>
    </source>
</evidence>
<dbReference type="InterPro" id="IPR052018">
    <property type="entry name" value="PHP_domain"/>
</dbReference>
<dbReference type="EMBL" id="JBEPLX010000007">
    <property type="protein sequence ID" value="MET3533715.1"/>
    <property type="molecule type" value="Genomic_DNA"/>
</dbReference>
<dbReference type="PANTHER" id="PTHR42924">
    <property type="entry name" value="EXONUCLEASE"/>
    <property type="match status" value="1"/>
</dbReference>
<dbReference type="GeneID" id="78827311"/>
<accession>A0ABV2ERA1</accession>
<dbReference type="SUPFAM" id="SSF89550">
    <property type="entry name" value="PHP domain-like"/>
    <property type="match status" value="1"/>
</dbReference>
<dbReference type="PANTHER" id="PTHR42924:SF3">
    <property type="entry name" value="POLYMERASE_HISTIDINOL PHOSPHATASE N-TERMINAL DOMAIN-CONTAINING PROTEIN"/>
    <property type="match status" value="1"/>
</dbReference>
<protein>
    <recommendedName>
        <fullName evidence="3">PHP domain-containing protein</fullName>
    </recommendedName>
</protein>
<name>A0ABV2ERA1_9STRE</name>
<dbReference type="NCBIfam" id="NF038032">
    <property type="entry name" value="CehA_McbA_metalo"/>
    <property type="match status" value="1"/>
</dbReference>
<comment type="caution">
    <text evidence="1">The sequence shown here is derived from an EMBL/GenBank/DDBJ whole genome shotgun (WGS) entry which is preliminary data.</text>
</comment>
<gene>
    <name evidence="1" type="ORF">ABID50_000871</name>
</gene>
<evidence type="ECO:0000313" key="1">
    <source>
        <dbReference type="EMBL" id="MET3533715.1"/>
    </source>
</evidence>
<organism evidence="1 2">
    <name type="scientific">Streptococcus parasuis</name>
    <dbReference type="NCBI Taxonomy" id="1501662"/>
    <lineage>
        <taxon>Bacteria</taxon>
        <taxon>Bacillati</taxon>
        <taxon>Bacillota</taxon>
        <taxon>Bacilli</taxon>
        <taxon>Lactobacillales</taxon>
        <taxon>Streptococcaceae</taxon>
        <taxon>Streptococcus</taxon>
    </lineage>
</organism>
<dbReference type="CDD" id="cd07432">
    <property type="entry name" value="PHP_HisPPase"/>
    <property type="match status" value="1"/>
</dbReference>
<sequence length="507" mass="57735">MSHTLMFELHDKVPIKQVGAFFVPQNCSGISFTHTIDTPYSMLVILMIRDNHGRLRFQKQLGHSSKTVYLGETAEYTTIGGIPGKINSGQWTLEFIFNQEYGKYFDGSHIHSCIEIQFSEGRNETEMIDGPIWVDENFNYSFLEPSKIYQRGTKWYKGDFHTHTQLSDGRDLPRSVVEKVIAEQNLDFYLATEHNLLHTGWPETSLMVLPGIEITTGQGHANLFGLTKRPESLDALILAHQKEDVLQALDELIAEAKDNGWLFSINHPFLYLWKWLHDTLSLDLLDCIEIINDPTYELEEDANGRLANQQAVELADLFWSQGYRICAIGGSDSHMVKGERYPSSKFSSIPGDPATWVYMENLTPNNLYSALRQCRAYVTRFSSLDFEIIQRSAKEVNLGTLSFGDQLHAECAFLDYRLSLKMDFDEALLFCYIDGQKVELTTEVSTEGVYTASGRITLNEASYQWIRFGATNQDGDFRFYGNALTKGHRVPDIRTFRQAKEKLGISG</sequence>
<dbReference type="RefSeq" id="WP_237395119.1">
    <property type="nucleotide sequence ID" value="NZ_AP024276.1"/>
</dbReference>
<evidence type="ECO:0008006" key="3">
    <source>
        <dbReference type="Google" id="ProtNLM"/>
    </source>
</evidence>
<dbReference type="InterPro" id="IPR016195">
    <property type="entry name" value="Pol/histidinol_Pase-like"/>
</dbReference>
<proteinExistence type="predicted"/>
<dbReference type="Proteomes" id="UP001549134">
    <property type="component" value="Unassembled WGS sequence"/>
</dbReference>
<reference evidence="1 2" key="1">
    <citation type="submission" date="2024-06" db="EMBL/GenBank/DDBJ databases">
        <title>Genomic Encyclopedia of Type Strains, Phase IV (KMG-IV): sequencing the most valuable type-strain genomes for metagenomic binning, comparative biology and taxonomic classification.</title>
        <authorList>
            <person name="Goeker M."/>
        </authorList>
    </citation>
    <scope>NUCLEOTIDE SEQUENCE [LARGE SCALE GENOMIC DNA]</scope>
    <source>
        <strain evidence="1 2">DSM 29126</strain>
    </source>
</reference>
<dbReference type="Gene3D" id="3.20.20.140">
    <property type="entry name" value="Metal-dependent hydrolases"/>
    <property type="match status" value="1"/>
</dbReference>
<keyword evidence="2" id="KW-1185">Reference proteome</keyword>